<dbReference type="InterPro" id="IPR005467">
    <property type="entry name" value="His_kinase_dom"/>
</dbReference>
<evidence type="ECO:0000256" key="13">
    <source>
        <dbReference type="ARBA" id="ARBA00023136"/>
    </source>
</evidence>
<dbReference type="SMART" id="SM00388">
    <property type="entry name" value="HisKA"/>
    <property type="match status" value="1"/>
</dbReference>
<evidence type="ECO:0000256" key="2">
    <source>
        <dbReference type="ARBA" id="ARBA00004651"/>
    </source>
</evidence>
<keyword evidence="10" id="KW-0067">ATP-binding</keyword>
<keyword evidence="13 15" id="KW-0472">Membrane</keyword>
<dbReference type="GO" id="GO:0016301">
    <property type="term" value="F:kinase activity"/>
    <property type="evidence" value="ECO:0007669"/>
    <property type="project" value="UniProtKB-KW"/>
</dbReference>
<dbReference type="InterPro" id="IPR036097">
    <property type="entry name" value="HisK_dim/P_sf"/>
</dbReference>
<sequence length="492" mass="56234">MKKIKKKVSIKTRILASILGLLVIIFLGIIFSFNNLVNTYIEKNSNSELRKATSLVEHFDKSLIPAKPLKEKPIPKEFENYEHEKNEFPEFMKGVLEKVRMAEMNSNAEAMVIDSNYNLEFPTREDDFLKNIDEYENILNQIKDQKINLHSNENFKISTTSGKYYASILKIESIESKESKEENYLILFIDISSTLNLANQINTVLIAVMAIAGILAIITAIILSNKIAKPIQQLCGFAKNIGKGDFSKSEFDFSDRELDELCQIMNKSVQYLDKYDKEQKIFFQNASHELRTPLMSIKGYAEAIKYNVIDKDSASEIILEESNRLSDMVEELLYISKIDNITKDYNLIDCDMREILSNCTLKQKARAMSKGIEFKYDFDEDEVMLNCDEKSMHRAFLNIIENALRYANSQIIIGCKSLDENIIIYIEDDGEGINDGDLNHVFDRFYKGNKGKNGIGLSIVKSIIEKHNGNVYAQNTDLGAKFTVCISKEKSN</sequence>
<evidence type="ECO:0000256" key="3">
    <source>
        <dbReference type="ARBA" id="ARBA00012438"/>
    </source>
</evidence>
<dbReference type="EMBL" id="JASKYM010000001">
    <property type="protein sequence ID" value="MDK2562457.1"/>
    <property type="molecule type" value="Genomic_DNA"/>
</dbReference>
<feature type="coiled-coil region" evidence="14">
    <location>
        <begin position="125"/>
        <end position="152"/>
    </location>
</feature>
<keyword evidence="12" id="KW-0902">Two-component regulatory system</keyword>
<dbReference type="PANTHER" id="PTHR45528:SF1">
    <property type="entry name" value="SENSOR HISTIDINE KINASE CPXA"/>
    <property type="match status" value="1"/>
</dbReference>
<dbReference type="InterPro" id="IPR050398">
    <property type="entry name" value="HssS/ArlS-like"/>
</dbReference>
<keyword evidence="7 15" id="KW-0812">Transmembrane</keyword>
<evidence type="ECO:0000256" key="11">
    <source>
        <dbReference type="ARBA" id="ARBA00022989"/>
    </source>
</evidence>
<feature type="transmembrane region" description="Helical" evidence="15">
    <location>
        <begin position="204"/>
        <end position="223"/>
    </location>
</feature>
<keyword evidence="11 15" id="KW-1133">Transmembrane helix</keyword>
<dbReference type="Pfam" id="PF00512">
    <property type="entry name" value="HisKA"/>
    <property type="match status" value="1"/>
</dbReference>
<evidence type="ECO:0000256" key="9">
    <source>
        <dbReference type="ARBA" id="ARBA00022777"/>
    </source>
</evidence>
<dbReference type="RefSeq" id="WP_284131436.1">
    <property type="nucleotide sequence ID" value="NZ_JASKYM010000001.1"/>
</dbReference>
<keyword evidence="9 17" id="KW-0418">Kinase</keyword>
<name>A0ABT7E6B1_9FIRM</name>
<dbReference type="Gene3D" id="3.30.565.10">
    <property type="entry name" value="Histidine kinase-like ATPase, C-terminal domain"/>
    <property type="match status" value="1"/>
</dbReference>
<dbReference type="Gene3D" id="6.10.340.10">
    <property type="match status" value="1"/>
</dbReference>
<keyword evidence="5" id="KW-0597">Phosphoprotein</keyword>
<dbReference type="Proteomes" id="UP001301012">
    <property type="component" value="Unassembled WGS sequence"/>
</dbReference>
<dbReference type="PANTHER" id="PTHR45528">
    <property type="entry name" value="SENSOR HISTIDINE KINASE CPXA"/>
    <property type="match status" value="1"/>
</dbReference>
<dbReference type="CDD" id="cd00082">
    <property type="entry name" value="HisKA"/>
    <property type="match status" value="1"/>
</dbReference>
<dbReference type="PROSITE" id="PS50109">
    <property type="entry name" value="HIS_KIN"/>
    <property type="match status" value="1"/>
</dbReference>
<accession>A0ABT7E6B1</accession>
<dbReference type="InterPro" id="IPR004358">
    <property type="entry name" value="Sig_transdc_His_kin-like_C"/>
</dbReference>
<dbReference type="InterPro" id="IPR003661">
    <property type="entry name" value="HisK_dim/P_dom"/>
</dbReference>
<dbReference type="SUPFAM" id="SSF55874">
    <property type="entry name" value="ATPase domain of HSP90 chaperone/DNA topoisomerase II/histidine kinase"/>
    <property type="match status" value="1"/>
</dbReference>
<evidence type="ECO:0000256" key="7">
    <source>
        <dbReference type="ARBA" id="ARBA00022692"/>
    </source>
</evidence>
<keyword evidence="4" id="KW-1003">Cell membrane</keyword>
<evidence type="ECO:0000313" key="17">
    <source>
        <dbReference type="EMBL" id="MDK2562457.1"/>
    </source>
</evidence>
<feature type="domain" description="Histidine kinase" evidence="16">
    <location>
        <begin position="285"/>
        <end position="490"/>
    </location>
</feature>
<dbReference type="SMART" id="SM00387">
    <property type="entry name" value="HATPase_c"/>
    <property type="match status" value="1"/>
</dbReference>
<dbReference type="CDD" id="cd00075">
    <property type="entry name" value="HATPase"/>
    <property type="match status" value="1"/>
</dbReference>
<evidence type="ECO:0000256" key="12">
    <source>
        <dbReference type="ARBA" id="ARBA00023012"/>
    </source>
</evidence>
<organism evidence="17 18">
    <name type="scientific">Romboutsia sedimentorum</name>
    <dbReference type="NCBI Taxonomy" id="1368474"/>
    <lineage>
        <taxon>Bacteria</taxon>
        <taxon>Bacillati</taxon>
        <taxon>Bacillota</taxon>
        <taxon>Clostridia</taxon>
        <taxon>Peptostreptococcales</taxon>
        <taxon>Peptostreptococcaceae</taxon>
        <taxon>Romboutsia</taxon>
    </lineage>
</organism>
<dbReference type="Pfam" id="PF02518">
    <property type="entry name" value="HATPase_c"/>
    <property type="match status" value="1"/>
</dbReference>
<evidence type="ECO:0000256" key="4">
    <source>
        <dbReference type="ARBA" id="ARBA00022475"/>
    </source>
</evidence>
<evidence type="ECO:0000259" key="16">
    <source>
        <dbReference type="PROSITE" id="PS50109"/>
    </source>
</evidence>
<keyword evidence="6" id="KW-0808">Transferase</keyword>
<comment type="caution">
    <text evidence="17">The sequence shown here is derived from an EMBL/GenBank/DDBJ whole genome shotgun (WGS) entry which is preliminary data.</text>
</comment>
<comment type="subcellular location">
    <subcellularLocation>
        <location evidence="2">Cell membrane</location>
        <topology evidence="2">Multi-pass membrane protein</topology>
    </subcellularLocation>
</comment>
<gene>
    <name evidence="17" type="ORF">QOZ84_02760</name>
</gene>
<evidence type="ECO:0000256" key="10">
    <source>
        <dbReference type="ARBA" id="ARBA00022840"/>
    </source>
</evidence>
<evidence type="ECO:0000256" key="8">
    <source>
        <dbReference type="ARBA" id="ARBA00022741"/>
    </source>
</evidence>
<protein>
    <recommendedName>
        <fullName evidence="3">histidine kinase</fullName>
        <ecNumber evidence="3">2.7.13.3</ecNumber>
    </recommendedName>
</protein>
<evidence type="ECO:0000256" key="14">
    <source>
        <dbReference type="SAM" id="Coils"/>
    </source>
</evidence>
<proteinExistence type="predicted"/>
<evidence type="ECO:0000256" key="1">
    <source>
        <dbReference type="ARBA" id="ARBA00000085"/>
    </source>
</evidence>
<feature type="transmembrane region" description="Helical" evidence="15">
    <location>
        <begin position="12"/>
        <end position="33"/>
    </location>
</feature>
<evidence type="ECO:0000256" key="6">
    <source>
        <dbReference type="ARBA" id="ARBA00022679"/>
    </source>
</evidence>
<dbReference type="EC" id="2.7.13.3" evidence="3"/>
<dbReference type="InterPro" id="IPR003594">
    <property type="entry name" value="HATPase_dom"/>
</dbReference>
<dbReference type="SUPFAM" id="SSF47384">
    <property type="entry name" value="Homodimeric domain of signal transducing histidine kinase"/>
    <property type="match status" value="1"/>
</dbReference>
<reference evidence="17 18" key="1">
    <citation type="submission" date="2023-05" db="EMBL/GenBank/DDBJ databases">
        <title>Rombocin, a short stable natural nisin variant, displays selective antimicrobial activity against Listeria monocytogenes and employs dual mode of action to kill target bacterial strains.</title>
        <authorList>
            <person name="Wambui J."/>
            <person name="Stephan R."/>
            <person name="Kuipers O.P."/>
        </authorList>
    </citation>
    <scope>NUCLEOTIDE SEQUENCE [LARGE SCALE GENOMIC DNA]</scope>
    <source>
        <strain evidence="17 18">RC002</strain>
    </source>
</reference>
<dbReference type="PRINTS" id="PR00344">
    <property type="entry name" value="BCTRLSENSOR"/>
</dbReference>
<evidence type="ECO:0000256" key="15">
    <source>
        <dbReference type="SAM" id="Phobius"/>
    </source>
</evidence>
<keyword evidence="14" id="KW-0175">Coiled coil</keyword>
<dbReference type="InterPro" id="IPR036890">
    <property type="entry name" value="HATPase_C_sf"/>
</dbReference>
<keyword evidence="8" id="KW-0547">Nucleotide-binding</keyword>
<dbReference type="Gene3D" id="1.10.287.130">
    <property type="match status" value="1"/>
</dbReference>
<evidence type="ECO:0000256" key="5">
    <source>
        <dbReference type="ARBA" id="ARBA00022553"/>
    </source>
</evidence>
<comment type="catalytic activity">
    <reaction evidence="1">
        <text>ATP + protein L-histidine = ADP + protein N-phospho-L-histidine.</text>
        <dbReference type="EC" id="2.7.13.3"/>
    </reaction>
</comment>
<keyword evidence="18" id="KW-1185">Reference proteome</keyword>
<evidence type="ECO:0000313" key="18">
    <source>
        <dbReference type="Proteomes" id="UP001301012"/>
    </source>
</evidence>